<keyword evidence="2" id="KW-1133">Transmembrane helix</keyword>
<feature type="transmembrane region" description="Helical" evidence="2">
    <location>
        <begin position="9"/>
        <end position="30"/>
    </location>
</feature>
<dbReference type="OrthoDB" id="1739583at2"/>
<feature type="compositionally biased region" description="Basic and acidic residues" evidence="1">
    <location>
        <begin position="113"/>
        <end position="122"/>
    </location>
</feature>
<evidence type="ECO:0000313" key="3">
    <source>
        <dbReference type="EMBL" id="QNU68414.1"/>
    </source>
</evidence>
<keyword evidence="2" id="KW-0472">Membrane</keyword>
<accession>A0A4U7JJD4</accession>
<dbReference type="KEGG" id="rher:EHE19_008435"/>
<proteinExistence type="predicted"/>
<feature type="compositionally biased region" description="Polar residues" evidence="1">
    <location>
        <begin position="54"/>
        <end position="64"/>
    </location>
</feature>
<reference evidence="3 4" key="1">
    <citation type="submission" date="2020-09" db="EMBL/GenBank/DDBJ databases">
        <title>Characterization and genome sequencing of Ruminiclostridium sp. nov. MA18.</title>
        <authorList>
            <person name="Rettenmaier R."/>
            <person name="Kowollik M.-L."/>
            <person name="Liebl W."/>
            <person name="Zverlov V."/>
        </authorList>
    </citation>
    <scope>NUCLEOTIDE SEQUENCE [LARGE SCALE GENOMIC DNA]</scope>
    <source>
        <strain evidence="3 4">MA18</strain>
    </source>
</reference>
<sequence length="192" mass="21009">MRRLHEKSIVLGIGIGMIITSIAGMIYSAGTQKELTREEIISKAKAYGLIEPTTFINNNTSDNTKAALDKNTSNNTETANETSSNTSTTSEKADETTTPNNAADKTGTNNQQEPEKSENLEAERNISIAVQRGFGSKQVAKLLLEKGVITSEAEFDAALASYKATQKIRTGTYLFKKNEDLDYIVKTICKFK</sequence>
<protein>
    <submittedName>
        <fullName evidence="3">ABC transporter substrate-binding protein</fullName>
    </submittedName>
</protein>
<dbReference type="RefSeq" id="WP_137696358.1">
    <property type="nucleotide sequence ID" value="NZ_CP061336.1"/>
</dbReference>
<dbReference type="AlphaFoldDB" id="A0A4U7JJD4"/>
<gene>
    <name evidence="3" type="ORF">EHE19_008435</name>
</gene>
<keyword evidence="4" id="KW-1185">Reference proteome</keyword>
<feature type="region of interest" description="Disordered" evidence="1">
    <location>
        <begin position="54"/>
        <end position="122"/>
    </location>
</feature>
<name>A0A4U7JJD4_9FIRM</name>
<keyword evidence="2" id="KW-0812">Transmembrane</keyword>
<dbReference type="Gene3D" id="3.30.1490.480">
    <property type="entry name" value="Endolytic murein transglycosylase"/>
    <property type="match status" value="1"/>
</dbReference>
<feature type="compositionally biased region" description="Polar residues" evidence="1">
    <location>
        <begin position="96"/>
        <end position="112"/>
    </location>
</feature>
<dbReference type="EMBL" id="CP061336">
    <property type="protein sequence ID" value="QNU68414.1"/>
    <property type="molecule type" value="Genomic_DNA"/>
</dbReference>
<dbReference type="Proteomes" id="UP000306409">
    <property type="component" value="Chromosome"/>
</dbReference>
<evidence type="ECO:0000256" key="1">
    <source>
        <dbReference type="SAM" id="MobiDB-lite"/>
    </source>
</evidence>
<evidence type="ECO:0000256" key="2">
    <source>
        <dbReference type="SAM" id="Phobius"/>
    </source>
</evidence>
<evidence type="ECO:0000313" key="4">
    <source>
        <dbReference type="Proteomes" id="UP000306409"/>
    </source>
</evidence>
<feature type="compositionally biased region" description="Low complexity" evidence="1">
    <location>
        <begin position="71"/>
        <end position="90"/>
    </location>
</feature>
<organism evidence="3 4">
    <name type="scientific">Ruminiclostridium herbifermentans</name>
    <dbReference type="NCBI Taxonomy" id="2488810"/>
    <lineage>
        <taxon>Bacteria</taxon>
        <taxon>Bacillati</taxon>
        <taxon>Bacillota</taxon>
        <taxon>Clostridia</taxon>
        <taxon>Eubacteriales</taxon>
        <taxon>Oscillospiraceae</taxon>
        <taxon>Ruminiclostridium</taxon>
    </lineage>
</organism>